<protein>
    <submittedName>
        <fullName evidence="1">Uncharacterized protein</fullName>
    </submittedName>
</protein>
<sequence>MLIYADFNCLEVSPALPDEVHLDLTGYGTLASLSLHQVRLRVGQHLSLCDPDGLQVIGEIGFDPLRRSLRSSGWFAKFKRRDIQEGAPLEHDYATHLCFKCRQNLKPYLDKVGRQFQESCPHCGTPVMFPLLPPGS</sequence>
<dbReference type="AlphaFoldDB" id="F3KPQ9"/>
<evidence type="ECO:0000313" key="1">
    <source>
        <dbReference type="EMBL" id="EGI78234.1"/>
    </source>
</evidence>
<comment type="caution">
    <text evidence="1">The sequence shown here is derived from an EMBL/GenBank/DDBJ whole genome shotgun (WGS) entry which is preliminary data.</text>
</comment>
<dbReference type="Proteomes" id="UP000016368">
    <property type="component" value="Unassembled WGS sequence"/>
</dbReference>
<evidence type="ECO:0000313" key="2">
    <source>
        <dbReference type="Proteomes" id="UP000016368"/>
    </source>
</evidence>
<gene>
    <name evidence="1" type="ORF">HGR_02098</name>
</gene>
<organism evidence="1 2">
    <name type="scientific">Hylemonella gracilis ATCC 19624</name>
    <dbReference type="NCBI Taxonomy" id="887062"/>
    <lineage>
        <taxon>Bacteria</taxon>
        <taxon>Pseudomonadati</taxon>
        <taxon>Pseudomonadota</taxon>
        <taxon>Betaproteobacteria</taxon>
        <taxon>Burkholderiales</taxon>
        <taxon>Comamonadaceae</taxon>
        <taxon>Hylemonella</taxon>
    </lineage>
</organism>
<name>F3KPQ9_9BURK</name>
<reference evidence="1 2" key="1">
    <citation type="journal article" date="2011" name="EMBO J.">
        <title>Structural diversity of bacterial flagellar motors.</title>
        <authorList>
            <person name="Chen S."/>
            <person name="Beeby M."/>
            <person name="Murphy G.E."/>
            <person name="Leadbetter J.R."/>
            <person name="Hendrixson D.R."/>
            <person name="Briegel A."/>
            <person name="Li Z."/>
            <person name="Shi J."/>
            <person name="Tocheva E.I."/>
            <person name="Muller A."/>
            <person name="Dobro M.J."/>
            <person name="Jensen G.J."/>
        </authorList>
    </citation>
    <scope>NUCLEOTIDE SEQUENCE [LARGE SCALE GENOMIC DNA]</scope>
    <source>
        <strain evidence="1 2">ATCC 19624</strain>
    </source>
</reference>
<accession>F3KPQ9</accession>
<dbReference type="RefSeq" id="WP_006296394.1">
    <property type="nucleotide sequence ID" value="NZ_AEGR01000026.1"/>
</dbReference>
<dbReference type="EMBL" id="AEGR01000026">
    <property type="protein sequence ID" value="EGI78234.1"/>
    <property type="molecule type" value="Genomic_DNA"/>
</dbReference>
<keyword evidence="2" id="KW-1185">Reference proteome</keyword>
<proteinExistence type="predicted"/>